<protein>
    <submittedName>
        <fullName evidence="2">Uncharacterized protein</fullName>
    </submittedName>
</protein>
<name>A0A7S8FC11_9BACT</name>
<accession>A0A7S8FC11</accession>
<dbReference type="EMBL" id="CP047423">
    <property type="protein sequence ID" value="QPD02916.1"/>
    <property type="molecule type" value="Genomic_DNA"/>
</dbReference>
<proteinExistence type="predicted"/>
<evidence type="ECO:0000313" key="3">
    <source>
        <dbReference type="Proteomes" id="UP000593737"/>
    </source>
</evidence>
<dbReference type="AlphaFoldDB" id="A0A7S8FC11"/>
<keyword evidence="1" id="KW-0812">Transmembrane</keyword>
<evidence type="ECO:0000313" key="2">
    <source>
        <dbReference type="EMBL" id="QPD02916.1"/>
    </source>
</evidence>
<sequence length="281" mass="32240">MSKIKKWFAEAIAGSLFQSILQAILPGNFWPIVWSVLITVITFIGGWTMQWGWPALLIGALVSLASSLVIFNNVVAWWERRTALKHPVALQVEKSPYDAENDTHQKAIHMEGGFNSNNPTVEVEFLTDGYPQRYFTWEMETENGKQVNVQRYSMLLKNTSNIDLENVTVKLEKVVEEGSEELSTYLGYTLPLEASSPHIRKKDAAWVKLISYRKQDCPYCISVELLERDDASKEGKLFRPHNRRDLYVAIRADRGIYLPARFQCWVDDHGSLIMKRLNLDS</sequence>
<dbReference type="Proteomes" id="UP000593737">
    <property type="component" value="Chromosome"/>
</dbReference>
<keyword evidence="1" id="KW-0472">Membrane</keyword>
<gene>
    <name evidence="2" type="ORF">Nkreftii_000690</name>
</gene>
<keyword evidence="1" id="KW-1133">Transmembrane helix</keyword>
<reference evidence="2 3" key="1">
    <citation type="journal article" date="2020" name="ISME J.">
        <title>Enrichment and physiological characterization of a novel comammox Nitrospira indicates ammonium inhibition of complete nitrification.</title>
        <authorList>
            <person name="Sakoula D."/>
            <person name="Koch H."/>
            <person name="Frank J."/>
            <person name="Jetten M.S.M."/>
            <person name="van Kessel M.A.H.J."/>
            <person name="Lucker S."/>
        </authorList>
    </citation>
    <scope>NUCLEOTIDE SEQUENCE [LARGE SCALE GENOMIC DNA]</scope>
    <source>
        <strain evidence="2">Comreactor17</strain>
    </source>
</reference>
<organism evidence="2 3">
    <name type="scientific">Candidatus Nitrospira kreftii</name>
    <dbReference type="NCBI Taxonomy" id="2652173"/>
    <lineage>
        <taxon>Bacteria</taxon>
        <taxon>Pseudomonadati</taxon>
        <taxon>Nitrospirota</taxon>
        <taxon>Nitrospiria</taxon>
        <taxon>Nitrospirales</taxon>
        <taxon>Nitrospiraceae</taxon>
        <taxon>Nitrospira</taxon>
    </lineage>
</organism>
<dbReference type="KEGG" id="nkf:Nkreftii_000690"/>
<feature type="transmembrane region" description="Helical" evidence="1">
    <location>
        <begin position="31"/>
        <end position="49"/>
    </location>
</feature>
<evidence type="ECO:0000256" key="1">
    <source>
        <dbReference type="SAM" id="Phobius"/>
    </source>
</evidence>
<feature type="transmembrane region" description="Helical" evidence="1">
    <location>
        <begin position="56"/>
        <end position="78"/>
    </location>
</feature>